<dbReference type="Pfam" id="PF00412">
    <property type="entry name" value="LIM"/>
    <property type="match status" value="2"/>
</dbReference>
<name>H2BPZ6_MNELE</name>
<keyword evidence="6 9" id="KW-0238">DNA-binding</keyword>
<evidence type="ECO:0000256" key="8">
    <source>
        <dbReference type="ARBA" id="ARBA00023242"/>
    </source>
</evidence>
<dbReference type="Gene3D" id="1.10.10.60">
    <property type="entry name" value="Homeodomain-like"/>
    <property type="match status" value="1"/>
</dbReference>
<dbReference type="SUPFAM" id="SSF46689">
    <property type="entry name" value="Homeodomain-like"/>
    <property type="match status" value="1"/>
</dbReference>
<keyword evidence="4 10" id="KW-0862">Zinc</keyword>
<evidence type="ECO:0000256" key="9">
    <source>
        <dbReference type="PROSITE-ProRule" id="PRU00108"/>
    </source>
</evidence>
<dbReference type="CDD" id="cd00086">
    <property type="entry name" value="homeodomain"/>
    <property type="match status" value="1"/>
</dbReference>
<feature type="compositionally biased region" description="Low complexity" evidence="12">
    <location>
        <begin position="164"/>
        <end position="175"/>
    </location>
</feature>
<feature type="region of interest" description="Disordered" evidence="12">
    <location>
        <begin position="203"/>
        <end position="252"/>
    </location>
</feature>
<evidence type="ECO:0000313" key="15">
    <source>
        <dbReference type="EMBL" id="AEX38312.1"/>
    </source>
</evidence>
<evidence type="ECO:0000256" key="1">
    <source>
        <dbReference type="ARBA" id="ARBA00004123"/>
    </source>
</evidence>
<feature type="DNA-binding region" description="Homeobox" evidence="9">
    <location>
        <begin position="246"/>
        <end position="305"/>
    </location>
</feature>
<dbReference type="FunFam" id="1.10.10.60:FF:000075">
    <property type="entry name" value="LIM/homeobox protein Lhx1"/>
    <property type="match status" value="1"/>
</dbReference>
<dbReference type="InterPro" id="IPR017970">
    <property type="entry name" value="Homeobox_CS"/>
</dbReference>
<dbReference type="EMBL" id="JF912807">
    <property type="protein sequence ID" value="AEX38312.1"/>
    <property type="molecule type" value="mRNA"/>
</dbReference>
<sequence>MVSFCAGCNGKIHDKFLMKVLDKTWHSECLVCVDCGVVLADQCFTRNGKFYCSKDFEKSQASSCGACKKDITPDDMILKPPNTVGMFHVKCFTCSKCSRQLEAGEEFYTIDNKKFLCSRDFKNHRSDSLRPDNAVHSTTDDMKPVVSGGGLTTVLSEPYPTPPASWSSPPSVTSAHLSPNNNSPPHGIVSTTVQDLSPDIKQEQMAECEDSGKLKVEGGVSESCSDQGVNSPETSNSQVSTTTGKRRGPRTTIKSKQLDILKAAFKSNQKPTRNIREQLATETGLNMRVIQVWFQNRRSKERRMTQMKLANRGRYGNPPARDDEFNFQDHYFRNPAECYYGDLHHHHHPDPSYMQCLPLQGMEQPPRSLDHHDPWARVSHSFDPTLNPQAHAGLMAGYPTTPGLSNSWQGALAPDSTNQIAFQT</sequence>
<feature type="domain" description="LIM zinc-binding" evidence="13">
    <location>
        <begin position="63"/>
        <end position="127"/>
    </location>
</feature>
<keyword evidence="2 10" id="KW-0479">Metal-binding</keyword>
<comment type="subcellular location">
    <subcellularLocation>
        <location evidence="1 9 11">Nucleus</location>
    </subcellularLocation>
</comment>
<evidence type="ECO:0000256" key="6">
    <source>
        <dbReference type="ARBA" id="ARBA00023125"/>
    </source>
</evidence>
<dbReference type="PROSITE" id="PS00027">
    <property type="entry name" value="HOMEOBOX_1"/>
    <property type="match status" value="1"/>
</dbReference>
<evidence type="ECO:0000256" key="7">
    <source>
        <dbReference type="ARBA" id="ARBA00023155"/>
    </source>
</evidence>
<dbReference type="GO" id="GO:0030182">
    <property type="term" value="P:neuron differentiation"/>
    <property type="evidence" value="ECO:0007669"/>
    <property type="project" value="TreeGrafter"/>
</dbReference>
<accession>H2BPZ6</accession>
<dbReference type="HOGENOM" id="CLU_027802_2_1_1"/>
<evidence type="ECO:0000256" key="5">
    <source>
        <dbReference type="ARBA" id="ARBA00023038"/>
    </source>
</evidence>
<keyword evidence="3" id="KW-0677">Repeat</keyword>
<evidence type="ECO:0000259" key="13">
    <source>
        <dbReference type="PROSITE" id="PS50023"/>
    </source>
</evidence>
<dbReference type="GO" id="GO:0046872">
    <property type="term" value="F:metal ion binding"/>
    <property type="evidence" value="ECO:0007669"/>
    <property type="project" value="UniProtKB-KW"/>
</dbReference>
<evidence type="ECO:0000256" key="12">
    <source>
        <dbReference type="SAM" id="MobiDB-lite"/>
    </source>
</evidence>
<dbReference type="PANTHER" id="PTHR24208">
    <property type="entry name" value="LIM/HOMEOBOX PROTEIN LHX"/>
    <property type="match status" value="1"/>
</dbReference>
<feature type="region of interest" description="Disordered" evidence="12">
    <location>
        <begin position="151"/>
        <end position="190"/>
    </location>
</feature>
<dbReference type="AlphaFoldDB" id="H2BPZ6"/>
<feature type="domain" description="Homeobox" evidence="14">
    <location>
        <begin position="244"/>
        <end position="304"/>
    </location>
</feature>
<feature type="compositionally biased region" description="Polar residues" evidence="12">
    <location>
        <begin position="176"/>
        <end position="190"/>
    </location>
</feature>
<dbReference type="PROSITE" id="PS50071">
    <property type="entry name" value="HOMEOBOX_2"/>
    <property type="match status" value="1"/>
</dbReference>
<feature type="compositionally biased region" description="Polar residues" evidence="12">
    <location>
        <begin position="222"/>
        <end position="240"/>
    </location>
</feature>
<reference evidence="15" key="1">
    <citation type="journal article" date="2012" name="Evodevo">
        <title>Lim homeobox genes in the Ctenophore Mnemiopsis leidyi: the evolution of neural cell type specification.</title>
        <authorList>
            <person name="Simmons D.K."/>
            <person name="Pang K."/>
            <person name="Martindale M.Q."/>
        </authorList>
    </citation>
    <scope>NUCLEOTIDE SEQUENCE</scope>
</reference>
<protein>
    <submittedName>
        <fullName evidence="15">Lhx1</fullName>
    </submittedName>
</protein>
<dbReference type="GO" id="GO:0000981">
    <property type="term" value="F:DNA-binding transcription factor activity, RNA polymerase II-specific"/>
    <property type="evidence" value="ECO:0007669"/>
    <property type="project" value="InterPro"/>
</dbReference>
<organism evidence="15">
    <name type="scientific">Mnemiopsis leidyi</name>
    <name type="common">Sea walnut</name>
    <name type="synonym">Warty comb jellyfish</name>
    <dbReference type="NCBI Taxonomy" id="27923"/>
    <lineage>
        <taxon>Eukaryota</taxon>
        <taxon>Metazoa</taxon>
        <taxon>Ctenophora</taxon>
        <taxon>Tentaculata</taxon>
        <taxon>Lobata</taxon>
        <taxon>Bolinopsidae</taxon>
        <taxon>Mnemiopsis</taxon>
    </lineage>
</organism>
<feature type="compositionally biased region" description="Basic and acidic residues" evidence="12">
    <location>
        <begin position="203"/>
        <end position="216"/>
    </location>
</feature>
<dbReference type="GO" id="GO:0005634">
    <property type="term" value="C:nucleus"/>
    <property type="evidence" value="ECO:0007669"/>
    <property type="project" value="UniProtKB-SubCell"/>
</dbReference>
<dbReference type="InterPro" id="IPR001781">
    <property type="entry name" value="Znf_LIM"/>
</dbReference>
<evidence type="ECO:0000256" key="11">
    <source>
        <dbReference type="RuleBase" id="RU000682"/>
    </source>
</evidence>
<evidence type="ECO:0000256" key="3">
    <source>
        <dbReference type="ARBA" id="ARBA00022737"/>
    </source>
</evidence>
<dbReference type="SMART" id="SM00132">
    <property type="entry name" value="LIM"/>
    <property type="match status" value="2"/>
</dbReference>
<dbReference type="PROSITE" id="PS00478">
    <property type="entry name" value="LIM_DOMAIN_1"/>
    <property type="match status" value="2"/>
</dbReference>
<dbReference type="PROSITE" id="PS50023">
    <property type="entry name" value="LIM_DOMAIN_2"/>
    <property type="match status" value="2"/>
</dbReference>
<dbReference type="InterPro" id="IPR001356">
    <property type="entry name" value="HD"/>
</dbReference>
<evidence type="ECO:0000256" key="10">
    <source>
        <dbReference type="PROSITE-ProRule" id="PRU00125"/>
    </source>
</evidence>
<keyword evidence="5 10" id="KW-0440">LIM domain</keyword>
<dbReference type="Gene3D" id="2.10.110.10">
    <property type="entry name" value="Cysteine Rich Protein"/>
    <property type="match status" value="2"/>
</dbReference>
<proteinExistence type="evidence at transcript level"/>
<keyword evidence="8 9" id="KW-0539">Nucleus</keyword>
<evidence type="ECO:0000256" key="2">
    <source>
        <dbReference type="ARBA" id="ARBA00022723"/>
    </source>
</evidence>
<dbReference type="Pfam" id="PF00046">
    <property type="entry name" value="Homeodomain"/>
    <property type="match status" value="1"/>
</dbReference>
<dbReference type="InterPro" id="IPR009057">
    <property type="entry name" value="Homeodomain-like_sf"/>
</dbReference>
<dbReference type="InterPro" id="IPR050453">
    <property type="entry name" value="LIM_Homeobox_TF"/>
</dbReference>
<evidence type="ECO:0000259" key="14">
    <source>
        <dbReference type="PROSITE" id="PS50071"/>
    </source>
</evidence>
<dbReference type="SUPFAM" id="SSF57716">
    <property type="entry name" value="Glucocorticoid receptor-like (DNA-binding domain)"/>
    <property type="match status" value="2"/>
</dbReference>
<keyword evidence="7 9" id="KW-0371">Homeobox</keyword>
<evidence type="ECO:0000256" key="4">
    <source>
        <dbReference type="ARBA" id="ARBA00022833"/>
    </source>
</evidence>
<dbReference type="SMART" id="SM00389">
    <property type="entry name" value="HOX"/>
    <property type="match status" value="1"/>
</dbReference>
<dbReference type="FunFam" id="2.10.110.10:FF:000006">
    <property type="entry name" value="LIM homeobox transcription factor 1-beta"/>
    <property type="match status" value="1"/>
</dbReference>
<feature type="domain" description="LIM zinc-binding" evidence="13">
    <location>
        <begin position="3"/>
        <end position="62"/>
    </location>
</feature>
<dbReference type="PANTHER" id="PTHR24208:SF105">
    <property type="entry name" value="DLIM1"/>
    <property type="match status" value="1"/>
</dbReference>
<dbReference type="GO" id="GO:0000977">
    <property type="term" value="F:RNA polymerase II transcription regulatory region sequence-specific DNA binding"/>
    <property type="evidence" value="ECO:0007669"/>
    <property type="project" value="TreeGrafter"/>
</dbReference>